<feature type="binding site" evidence="10">
    <location>
        <position position="95"/>
    </location>
    <ligand>
        <name>Fe cation</name>
        <dbReference type="ChEBI" id="CHEBI:24875"/>
    </ligand>
</feature>
<reference evidence="11 12" key="1">
    <citation type="journal article" date="2019" name="Appl. Microbiol. Biotechnol.">
        <title>Uncovering carbohydrate metabolism through a genotype-phenotype association study of 56 lactic acid bacteria genomes.</title>
        <authorList>
            <person name="Buron-Moles G."/>
            <person name="Chailyan A."/>
            <person name="Dolejs I."/>
            <person name="Forster J."/>
            <person name="Miks M.H."/>
        </authorList>
    </citation>
    <scope>NUCLEOTIDE SEQUENCE [LARGE SCALE GENOMIC DNA]</scope>
    <source>
        <strain evidence="11 12">ATCC 700006</strain>
    </source>
</reference>
<evidence type="ECO:0000256" key="5">
    <source>
        <dbReference type="ARBA" id="ARBA00022833"/>
    </source>
</evidence>
<keyword evidence="3" id="KW-0963">Cytoplasm</keyword>
<dbReference type="GO" id="GO:0000976">
    <property type="term" value="F:transcription cis-regulatory region binding"/>
    <property type="evidence" value="ECO:0007669"/>
    <property type="project" value="TreeGrafter"/>
</dbReference>
<keyword evidence="10" id="KW-0408">Iron</keyword>
<dbReference type="InterPro" id="IPR036390">
    <property type="entry name" value="WH_DNA-bd_sf"/>
</dbReference>
<evidence type="ECO:0000256" key="9">
    <source>
        <dbReference type="PIRSR" id="PIRSR602481-1"/>
    </source>
</evidence>
<evidence type="ECO:0000256" key="10">
    <source>
        <dbReference type="PIRSR" id="PIRSR602481-2"/>
    </source>
</evidence>
<dbReference type="InterPro" id="IPR002481">
    <property type="entry name" value="FUR"/>
</dbReference>
<dbReference type="InterPro" id="IPR043135">
    <property type="entry name" value="Fur_C"/>
</dbReference>
<proteinExistence type="inferred from homology"/>
<dbReference type="Pfam" id="PF01475">
    <property type="entry name" value="FUR"/>
    <property type="match status" value="1"/>
</dbReference>
<evidence type="ECO:0000256" key="3">
    <source>
        <dbReference type="ARBA" id="ARBA00022490"/>
    </source>
</evidence>
<dbReference type="SUPFAM" id="SSF46785">
    <property type="entry name" value="Winged helix' DNA-binding domain"/>
    <property type="match status" value="1"/>
</dbReference>
<feature type="binding site" evidence="9">
    <location>
        <position position="101"/>
    </location>
    <ligand>
        <name>Zn(2+)</name>
        <dbReference type="ChEBI" id="CHEBI:29105"/>
    </ligand>
</feature>
<keyword evidence="7" id="KW-0238">DNA-binding</keyword>
<dbReference type="STRING" id="907931.GCA_000165675_01205"/>
<dbReference type="InterPro" id="IPR036388">
    <property type="entry name" value="WH-like_DNA-bd_sf"/>
</dbReference>
<gene>
    <name evidence="11" type="ORF">C5L23_000735</name>
</gene>
<feature type="binding site" evidence="9">
    <location>
        <position position="141"/>
    </location>
    <ligand>
        <name>Zn(2+)</name>
        <dbReference type="ChEBI" id="CHEBI:29105"/>
    </ligand>
</feature>
<protein>
    <recommendedName>
        <fullName evidence="13">Ferric uptake regulation protein</fullName>
    </recommendedName>
</protein>
<keyword evidence="5 9" id="KW-0862">Zinc</keyword>
<keyword evidence="12" id="KW-1185">Reference proteome</keyword>
<dbReference type="EMBL" id="PUFI01000009">
    <property type="protein sequence ID" value="TDG68816.1"/>
    <property type="molecule type" value="Genomic_DNA"/>
</dbReference>
<sequence>MGMVTEYDTALDILKKSAFKVTKQRMDLLKYLATFEENYVSVIDVDHYMQDIYPNASHATTYRNIKEFTQLGLLEQRLDNGQLYVKFQCDFHSPHHGHFICQNCGRVIKIESPIDDHLESQLTDYVVLGYKLEIYGLCNLCRNDDQVTD</sequence>
<evidence type="ECO:0000313" key="12">
    <source>
        <dbReference type="Proteomes" id="UP000295681"/>
    </source>
</evidence>
<evidence type="ECO:0000256" key="8">
    <source>
        <dbReference type="ARBA" id="ARBA00023163"/>
    </source>
</evidence>
<dbReference type="GO" id="GO:0008270">
    <property type="term" value="F:zinc ion binding"/>
    <property type="evidence" value="ECO:0007669"/>
    <property type="project" value="TreeGrafter"/>
</dbReference>
<dbReference type="GO" id="GO:0005737">
    <property type="term" value="C:cytoplasm"/>
    <property type="evidence" value="ECO:0007669"/>
    <property type="project" value="UniProtKB-SubCell"/>
</dbReference>
<evidence type="ECO:0008006" key="13">
    <source>
        <dbReference type="Google" id="ProtNLM"/>
    </source>
</evidence>
<comment type="caution">
    <text evidence="11">The sequence shown here is derived from an EMBL/GenBank/DDBJ whole genome shotgun (WGS) entry which is preliminary data.</text>
</comment>
<comment type="similarity">
    <text evidence="2">Belongs to the Fur family.</text>
</comment>
<dbReference type="Gene3D" id="3.30.1490.190">
    <property type="match status" value="1"/>
</dbReference>
<comment type="cofactor">
    <cofactor evidence="10">
        <name>Mn(2+)</name>
        <dbReference type="ChEBI" id="CHEBI:29035"/>
    </cofactor>
    <cofactor evidence="10">
        <name>Fe(2+)</name>
        <dbReference type="ChEBI" id="CHEBI:29033"/>
    </cofactor>
    <text evidence="10">Binds 1 Mn(2+) or Fe(2+) ion per subunit.</text>
</comment>
<dbReference type="Proteomes" id="UP000295681">
    <property type="component" value="Unassembled WGS sequence"/>
</dbReference>
<dbReference type="GO" id="GO:1900376">
    <property type="term" value="P:regulation of secondary metabolite biosynthetic process"/>
    <property type="evidence" value="ECO:0007669"/>
    <property type="project" value="TreeGrafter"/>
</dbReference>
<dbReference type="PANTHER" id="PTHR33202">
    <property type="entry name" value="ZINC UPTAKE REGULATION PROTEIN"/>
    <property type="match status" value="1"/>
</dbReference>
<evidence type="ECO:0000256" key="4">
    <source>
        <dbReference type="ARBA" id="ARBA00022491"/>
    </source>
</evidence>
<accession>A0A4R5N9J6</accession>
<dbReference type="GO" id="GO:0003700">
    <property type="term" value="F:DNA-binding transcription factor activity"/>
    <property type="evidence" value="ECO:0007669"/>
    <property type="project" value="InterPro"/>
</dbReference>
<feature type="binding site" evidence="9">
    <location>
        <position position="138"/>
    </location>
    <ligand>
        <name>Zn(2+)</name>
        <dbReference type="ChEBI" id="CHEBI:29105"/>
    </ligand>
</feature>
<dbReference type="CDD" id="cd07153">
    <property type="entry name" value="Fur_like"/>
    <property type="match status" value="1"/>
</dbReference>
<keyword evidence="4" id="KW-0678">Repressor</keyword>
<comment type="subcellular location">
    <subcellularLocation>
        <location evidence="1">Cytoplasm</location>
    </subcellularLocation>
</comment>
<comment type="cofactor">
    <cofactor evidence="9">
        <name>Zn(2+)</name>
        <dbReference type="ChEBI" id="CHEBI:29105"/>
    </cofactor>
    <text evidence="9">Binds 1 zinc ion per subunit.</text>
</comment>
<dbReference type="PANTHER" id="PTHR33202:SF1">
    <property type="entry name" value="FERRIC UPTAKE REGULATION PROTEIN"/>
    <property type="match status" value="1"/>
</dbReference>
<keyword evidence="9" id="KW-0479">Metal-binding</keyword>
<keyword evidence="6" id="KW-0805">Transcription regulation</keyword>
<dbReference type="AlphaFoldDB" id="A0A4R5N9J6"/>
<organism evidence="11 12">
    <name type="scientific">Leuconostoc fallax</name>
    <dbReference type="NCBI Taxonomy" id="1251"/>
    <lineage>
        <taxon>Bacteria</taxon>
        <taxon>Bacillati</taxon>
        <taxon>Bacillota</taxon>
        <taxon>Bacilli</taxon>
        <taxon>Lactobacillales</taxon>
        <taxon>Lactobacillaceae</taxon>
        <taxon>Leuconostoc</taxon>
    </lineage>
</organism>
<dbReference type="GO" id="GO:0045892">
    <property type="term" value="P:negative regulation of DNA-templated transcription"/>
    <property type="evidence" value="ECO:0007669"/>
    <property type="project" value="TreeGrafter"/>
</dbReference>
<evidence type="ECO:0000256" key="7">
    <source>
        <dbReference type="ARBA" id="ARBA00023125"/>
    </source>
</evidence>
<name>A0A4R5N9J6_9LACO</name>
<evidence type="ECO:0000313" key="11">
    <source>
        <dbReference type="EMBL" id="TDG68816.1"/>
    </source>
</evidence>
<evidence type="ECO:0000256" key="2">
    <source>
        <dbReference type="ARBA" id="ARBA00007957"/>
    </source>
</evidence>
<dbReference type="Gene3D" id="1.10.10.10">
    <property type="entry name" value="Winged helix-like DNA-binding domain superfamily/Winged helix DNA-binding domain"/>
    <property type="match status" value="1"/>
</dbReference>
<evidence type="ECO:0000256" key="1">
    <source>
        <dbReference type="ARBA" id="ARBA00004496"/>
    </source>
</evidence>
<feature type="binding site" evidence="9">
    <location>
        <position position="104"/>
    </location>
    <ligand>
        <name>Zn(2+)</name>
        <dbReference type="ChEBI" id="CHEBI:29105"/>
    </ligand>
</feature>
<keyword evidence="8" id="KW-0804">Transcription</keyword>
<evidence type="ECO:0000256" key="6">
    <source>
        <dbReference type="ARBA" id="ARBA00023015"/>
    </source>
</evidence>